<organism evidence="2 3">
    <name type="scientific">Campylobacter suis</name>
    <dbReference type="NCBI Taxonomy" id="2790657"/>
    <lineage>
        <taxon>Bacteria</taxon>
        <taxon>Pseudomonadati</taxon>
        <taxon>Campylobacterota</taxon>
        <taxon>Epsilonproteobacteria</taxon>
        <taxon>Campylobacterales</taxon>
        <taxon>Campylobacteraceae</taxon>
        <taxon>Campylobacter</taxon>
    </lineage>
</organism>
<dbReference type="Gene3D" id="1.10.260.40">
    <property type="entry name" value="lambda repressor-like DNA-binding domains"/>
    <property type="match status" value="1"/>
</dbReference>
<dbReference type="PANTHER" id="PTHR34475">
    <property type="match status" value="1"/>
</dbReference>
<keyword evidence="3" id="KW-1185">Reference proteome</keyword>
<dbReference type="InterPro" id="IPR050400">
    <property type="entry name" value="Bact_Cytoskel_RodZ"/>
</dbReference>
<dbReference type="RefSeq" id="WP_230057173.1">
    <property type="nucleotide sequence ID" value="NZ_CAJHOE010000004.1"/>
</dbReference>
<feature type="transmembrane region" description="Helical" evidence="1">
    <location>
        <begin position="102"/>
        <end position="121"/>
    </location>
</feature>
<comment type="caution">
    <text evidence="2">The sequence shown here is derived from an EMBL/GenBank/DDBJ whole genome shotgun (WGS) entry which is preliminary data.</text>
</comment>
<accession>A0ABM8Q770</accession>
<evidence type="ECO:0008006" key="4">
    <source>
        <dbReference type="Google" id="ProtNLM"/>
    </source>
</evidence>
<evidence type="ECO:0000313" key="2">
    <source>
        <dbReference type="EMBL" id="CAD7288660.1"/>
    </source>
</evidence>
<dbReference type="InterPro" id="IPR010982">
    <property type="entry name" value="Lambda_DNA-bd_dom_sf"/>
</dbReference>
<keyword evidence="1" id="KW-0812">Transmembrane</keyword>
<keyword evidence="1" id="KW-0472">Membrane</keyword>
<evidence type="ECO:0000256" key="1">
    <source>
        <dbReference type="SAM" id="Phobius"/>
    </source>
</evidence>
<evidence type="ECO:0000313" key="3">
    <source>
        <dbReference type="Proteomes" id="UP000789359"/>
    </source>
</evidence>
<dbReference type="PANTHER" id="PTHR34475:SF1">
    <property type="entry name" value="CYTOSKELETON PROTEIN RODZ"/>
    <property type="match status" value="1"/>
</dbReference>
<sequence length="337" mass="37768">MNELGILKDVGLKEVARKTHIEPDFLQAIIEKDFEKLSRLNVAGYIKILQREYGISLDEWLAEFDEYKKQHNIDNKKPKVSPKIPAYTATDVPTKSVSGGSLGWILWLLILALFLGVAYYFDAHKYIEKLPQMLEDKNESASYTSATVVQEVKKNMNIIEENTTTVIIPKDENTSMKISLNQNLSDENTTTSSEKNTTITPVIAPKIDENKTETTEIIEPKAVKKSENNVTSTVGSDVGVAILKTDSAVFVPKAKIWYGVIELASGKKFSRTSDEPLDVDMHSELLIVFGNGNIELRTKNETKKFDPGRAARFLVTGGEIRSVSYDEFVKLNKGKSW</sequence>
<name>A0ABM8Q770_9BACT</name>
<gene>
    <name evidence="2" type="ORF">LMG8286_01429</name>
</gene>
<keyword evidence="1" id="KW-1133">Transmembrane helix</keyword>
<protein>
    <recommendedName>
        <fullName evidence="4">Helix-turn-helix domain-containing protein</fullName>
    </recommendedName>
</protein>
<dbReference type="Proteomes" id="UP000789359">
    <property type="component" value="Unassembled WGS sequence"/>
</dbReference>
<reference evidence="2 3" key="1">
    <citation type="submission" date="2020-11" db="EMBL/GenBank/DDBJ databases">
        <authorList>
            <person name="Peeters C."/>
        </authorList>
    </citation>
    <scope>NUCLEOTIDE SEQUENCE [LARGE SCALE GENOMIC DNA]</scope>
    <source>
        <strain evidence="2 3">LMG 8286</strain>
    </source>
</reference>
<dbReference type="EMBL" id="CAJHOE010000004">
    <property type="protein sequence ID" value="CAD7288660.1"/>
    <property type="molecule type" value="Genomic_DNA"/>
</dbReference>
<proteinExistence type="predicted"/>